<evidence type="ECO:0000256" key="1">
    <source>
        <dbReference type="SAM" id="MobiDB-lite"/>
    </source>
</evidence>
<dbReference type="Proteomes" id="UP000287033">
    <property type="component" value="Unassembled WGS sequence"/>
</dbReference>
<name>A0A401S6C8_CHIPU</name>
<keyword evidence="3" id="KW-1185">Reference proteome</keyword>
<dbReference type="EMBL" id="BEZZ01000105">
    <property type="protein sequence ID" value="GCC25928.1"/>
    <property type="molecule type" value="Genomic_DNA"/>
</dbReference>
<feature type="region of interest" description="Disordered" evidence="1">
    <location>
        <begin position="1"/>
        <end position="30"/>
    </location>
</feature>
<sequence>MISCGPSHWGGEAGQVGDGPDQDFVPNAGKGLGGQMRLQFCLVPNVLLVARTERSESAPTFSPKTLSLSLNQDG</sequence>
<evidence type="ECO:0000313" key="3">
    <source>
        <dbReference type="Proteomes" id="UP000287033"/>
    </source>
</evidence>
<proteinExistence type="predicted"/>
<feature type="region of interest" description="Disordered" evidence="1">
    <location>
        <begin position="53"/>
        <end position="74"/>
    </location>
</feature>
<reference evidence="2 3" key="1">
    <citation type="journal article" date="2018" name="Nat. Ecol. Evol.">
        <title>Shark genomes provide insights into elasmobranch evolution and the origin of vertebrates.</title>
        <authorList>
            <person name="Hara Y"/>
            <person name="Yamaguchi K"/>
            <person name="Onimaru K"/>
            <person name="Kadota M"/>
            <person name="Koyanagi M"/>
            <person name="Keeley SD"/>
            <person name="Tatsumi K"/>
            <person name="Tanaka K"/>
            <person name="Motone F"/>
            <person name="Kageyama Y"/>
            <person name="Nozu R"/>
            <person name="Adachi N"/>
            <person name="Nishimura O"/>
            <person name="Nakagawa R"/>
            <person name="Tanegashima C"/>
            <person name="Kiyatake I"/>
            <person name="Matsumoto R"/>
            <person name="Murakumo K"/>
            <person name="Nishida K"/>
            <person name="Terakita A"/>
            <person name="Kuratani S"/>
            <person name="Sato K"/>
            <person name="Hyodo S Kuraku.S."/>
        </authorList>
    </citation>
    <scope>NUCLEOTIDE SEQUENCE [LARGE SCALE GENOMIC DNA]</scope>
</reference>
<gene>
    <name evidence="2" type="ORF">chiPu_0004342</name>
</gene>
<protein>
    <submittedName>
        <fullName evidence="2">Uncharacterized protein</fullName>
    </submittedName>
</protein>
<accession>A0A401S6C8</accession>
<dbReference type="AlphaFoldDB" id="A0A401S6C8"/>
<evidence type="ECO:0000313" key="2">
    <source>
        <dbReference type="EMBL" id="GCC25928.1"/>
    </source>
</evidence>
<feature type="compositionally biased region" description="Polar residues" evidence="1">
    <location>
        <begin position="57"/>
        <end position="74"/>
    </location>
</feature>
<comment type="caution">
    <text evidence="2">The sequence shown here is derived from an EMBL/GenBank/DDBJ whole genome shotgun (WGS) entry which is preliminary data.</text>
</comment>
<organism evidence="2 3">
    <name type="scientific">Chiloscyllium punctatum</name>
    <name type="common">Brownbanded bambooshark</name>
    <name type="synonym">Hemiscyllium punctatum</name>
    <dbReference type="NCBI Taxonomy" id="137246"/>
    <lineage>
        <taxon>Eukaryota</taxon>
        <taxon>Metazoa</taxon>
        <taxon>Chordata</taxon>
        <taxon>Craniata</taxon>
        <taxon>Vertebrata</taxon>
        <taxon>Chondrichthyes</taxon>
        <taxon>Elasmobranchii</taxon>
        <taxon>Galeomorphii</taxon>
        <taxon>Galeoidea</taxon>
        <taxon>Orectolobiformes</taxon>
        <taxon>Hemiscylliidae</taxon>
        <taxon>Chiloscyllium</taxon>
    </lineage>
</organism>